<dbReference type="GO" id="GO:0016491">
    <property type="term" value="F:oxidoreductase activity"/>
    <property type="evidence" value="ECO:0007669"/>
    <property type="project" value="InterPro"/>
</dbReference>
<evidence type="ECO:0000313" key="3">
    <source>
        <dbReference type="EMBL" id="GAL21044.1"/>
    </source>
</evidence>
<accession>A0A090S3I6</accession>
<feature type="domain" description="FAD-binding FR-type" evidence="2">
    <location>
        <begin position="4"/>
        <end position="123"/>
    </location>
</feature>
<gene>
    <name evidence="3" type="ORF">JCM19235_319</name>
</gene>
<protein>
    <recommendedName>
        <fullName evidence="2">FAD-binding FR-type domain-containing protein</fullName>
    </recommendedName>
</protein>
<dbReference type="AlphaFoldDB" id="A0A090S3I6"/>
<dbReference type="Pfam" id="PF04954">
    <property type="entry name" value="SIP"/>
    <property type="match status" value="1"/>
</dbReference>
<dbReference type="PANTHER" id="PTHR30157">
    <property type="entry name" value="FERRIC REDUCTASE, NADPH-DEPENDENT"/>
    <property type="match status" value="1"/>
</dbReference>
<dbReference type="InterPro" id="IPR039261">
    <property type="entry name" value="FNR_nucleotide-bd"/>
</dbReference>
<keyword evidence="4" id="KW-1185">Reference proteome</keyword>
<dbReference type="InterPro" id="IPR007037">
    <property type="entry name" value="SIP_rossman_dom"/>
</dbReference>
<reference evidence="3 4" key="1">
    <citation type="submission" date="2014-09" db="EMBL/GenBank/DDBJ databases">
        <title>Vibrio maritimus JCM 19235. (C45) whole genome shotgun sequence.</title>
        <authorList>
            <person name="Sawabe T."/>
            <person name="Meirelles P."/>
            <person name="Nakanishi M."/>
            <person name="Sayaka M."/>
            <person name="Hattori M."/>
            <person name="Ohkuma M."/>
        </authorList>
    </citation>
    <scope>NUCLEOTIDE SEQUENCE [LARGE SCALE GENOMIC DNA]</scope>
    <source>
        <strain evidence="4">JCM19235</strain>
    </source>
</reference>
<comment type="caution">
    <text evidence="3">The sequence shown here is derived from an EMBL/GenBank/DDBJ whole genome shotgun (WGS) entry which is preliminary data.</text>
</comment>
<dbReference type="PROSITE" id="PS51384">
    <property type="entry name" value="FAD_FR"/>
    <property type="match status" value="1"/>
</dbReference>
<dbReference type="InterPro" id="IPR039374">
    <property type="entry name" value="SIP_fam"/>
</dbReference>
<dbReference type="SUPFAM" id="SSF63380">
    <property type="entry name" value="Riboflavin synthase domain-like"/>
    <property type="match status" value="1"/>
</dbReference>
<sequence>MKKPSPKTASVSRVETLTPNMLRITLQSDAFTAFPNESIGGYIKLLFNEEGGTDVAGLSMDNRPKMRTYTIRRLDQQAGEVDVDFVTHVTEDKLCGFGARWAMAAQVGDTISIVGPGTLQEVDTEKDWFFFNADMTALPALTVKLSLLPSSAKGYAVVQLEDMADKQDIEVPKGIDVIWTTGSLSDKAKTLSWLEGEPFVWCASEFDEMRALRQYFRNEKEIPRQDIYISSYWKRGVSEDGHKAIKNKIMMILSWLNYYWRNHWVD</sequence>
<comment type="similarity">
    <text evidence="1">Belongs to the SIP oxidoreductase family.</text>
</comment>
<dbReference type="CDD" id="cd06193">
    <property type="entry name" value="siderophore_interacting"/>
    <property type="match status" value="1"/>
</dbReference>
<organism evidence="3 4">
    <name type="scientific">Vibrio maritimus</name>
    <dbReference type="NCBI Taxonomy" id="990268"/>
    <lineage>
        <taxon>Bacteria</taxon>
        <taxon>Pseudomonadati</taxon>
        <taxon>Pseudomonadota</taxon>
        <taxon>Gammaproteobacteria</taxon>
        <taxon>Vibrionales</taxon>
        <taxon>Vibrionaceae</taxon>
        <taxon>Vibrio</taxon>
    </lineage>
</organism>
<dbReference type="STRING" id="990268.JCM19235_319"/>
<evidence type="ECO:0000259" key="2">
    <source>
        <dbReference type="PROSITE" id="PS51384"/>
    </source>
</evidence>
<dbReference type="Gene3D" id="3.40.50.80">
    <property type="entry name" value="Nucleotide-binding domain of ferredoxin-NADP reductase (FNR) module"/>
    <property type="match status" value="1"/>
</dbReference>
<dbReference type="Gene3D" id="2.40.30.10">
    <property type="entry name" value="Translation factors"/>
    <property type="match status" value="1"/>
</dbReference>
<dbReference type="EMBL" id="BBMR01000007">
    <property type="protein sequence ID" value="GAL21044.1"/>
    <property type="molecule type" value="Genomic_DNA"/>
</dbReference>
<dbReference type="OrthoDB" id="9814826at2"/>
<dbReference type="Proteomes" id="UP000029228">
    <property type="component" value="Unassembled WGS sequence"/>
</dbReference>
<dbReference type="InterPro" id="IPR013113">
    <property type="entry name" value="SIP_FAD-bd"/>
</dbReference>
<dbReference type="PANTHER" id="PTHR30157:SF0">
    <property type="entry name" value="NADPH-DEPENDENT FERRIC-CHELATE REDUCTASE"/>
    <property type="match status" value="1"/>
</dbReference>
<name>A0A090S3I6_9VIBR</name>
<proteinExistence type="inferred from homology"/>
<dbReference type="Pfam" id="PF08021">
    <property type="entry name" value="FAD_binding_9"/>
    <property type="match status" value="1"/>
</dbReference>
<dbReference type="InterPro" id="IPR017938">
    <property type="entry name" value="Riboflavin_synthase-like_b-brl"/>
</dbReference>
<dbReference type="InterPro" id="IPR017927">
    <property type="entry name" value="FAD-bd_FR_type"/>
</dbReference>
<evidence type="ECO:0000256" key="1">
    <source>
        <dbReference type="ARBA" id="ARBA00035644"/>
    </source>
</evidence>
<evidence type="ECO:0000313" key="4">
    <source>
        <dbReference type="Proteomes" id="UP000029228"/>
    </source>
</evidence>